<comment type="caution">
    <text evidence="10">The sequence shown here is derived from an EMBL/GenBank/DDBJ whole genome shotgun (WGS) entry which is preliminary data.</text>
</comment>
<keyword evidence="7 8" id="KW-0456">Lyase</keyword>
<dbReference type="Pfam" id="PF16363">
    <property type="entry name" value="GDP_Man_Dehyd"/>
    <property type="match status" value="1"/>
</dbReference>
<evidence type="ECO:0000256" key="3">
    <source>
        <dbReference type="ARBA" id="ARBA00008178"/>
    </source>
</evidence>
<evidence type="ECO:0000256" key="8">
    <source>
        <dbReference type="RuleBase" id="RU004473"/>
    </source>
</evidence>
<comment type="similarity">
    <text evidence="3 8">Belongs to the NAD(P)-dependent epimerase/dehydratase family. dTDP-glucose dehydratase subfamily.</text>
</comment>
<dbReference type="Gene3D" id="3.90.25.10">
    <property type="entry name" value="UDP-galactose 4-epimerase, domain 1"/>
    <property type="match status" value="1"/>
</dbReference>
<proteinExistence type="inferred from homology"/>
<evidence type="ECO:0000256" key="7">
    <source>
        <dbReference type="ARBA" id="ARBA00023239"/>
    </source>
</evidence>
<comment type="catalytic activity">
    <reaction evidence="1 8">
        <text>dTDP-alpha-D-glucose = dTDP-4-dehydro-6-deoxy-alpha-D-glucose + H2O</text>
        <dbReference type="Rhea" id="RHEA:17221"/>
        <dbReference type="ChEBI" id="CHEBI:15377"/>
        <dbReference type="ChEBI" id="CHEBI:57477"/>
        <dbReference type="ChEBI" id="CHEBI:57649"/>
        <dbReference type="EC" id="4.2.1.46"/>
    </reaction>
</comment>
<protein>
    <recommendedName>
        <fullName evidence="5 8">dTDP-glucose 4,6-dehydratase</fullName>
        <ecNumber evidence="4 8">4.2.1.46</ecNumber>
    </recommendedName>
</protein>
<accession>I4G8S0</accession>
<comment type="cofactor">
    <cofactor evidence="2 8">
        <name>NAD(+)</name>
        <dbReference type="ChEBI" id="CHEBI:57540"/>
    </cofactor>
</comment>
<evidence type="ECO:0000256" key="6">
    <source>
        <dbReference type="ARBA" id="ARBA00023027"/>
    </source>
</evidence>
<evidence type="ECO:0000256" key="5">
    <source>
        <dbReference type="ARBA" id="ARBA00016977"/>
    </source>
</evidence>
<feature type="domain" description="NAD(P)-binding" evidence="9">
    <location>
        <begin position="32"/>
        <end position="350"/>
    </location>
</feature>
<keyword evidence="6" id="KW-0520">NAD</keyword>
<evidence type="ECO:0000256" key="1">
    <source>
        <dbReference type="ARBA" id="ARBA00001539"/>
    </source>
</evidence>
<dbReference type="HOGENOM" id="CLU_007383_1_14_3"/>
<name>I4G8S0_MICAE</name>
<reference evidence="10 11" key="1">
    <citation type="submission" date="2012-04" db="EMBL/GenBank/DDBJ databases">
        <authorList>
            <person name="Genoscope - CEA"/>
        </authorList>
    </citation>
    <scope>NUCLEOTIDE SEQUENCE [LARGE SCALE GENOMIC DNA]</scope>
    <source>
        <strain evidence="10 11">9443</strain>
    </source>
</reference>
<sequence length="378" mass="42841">MKKCEAKRPKISSELLLEVAMATENQARSIVVTGGAGFIGSNFVHHWCENYPEDRVIVLDALTYAGNLNNLGTLKDRKNFRFLQGDICDRALVDQLFAGENIDTVAHFAAESHVDRSILGPGAFVQTNVVGTFTLLESFRQHWLSNYQPDHYRFLHVSTDEVYGSLGVDDPAFTETTPYAPNSPYSASKAGSDHLARAYFHTYGMPTIITNCSNNYGSYHFPEKLIPLMCINILLGKPLPVYGDGQNVRDWLYVRDHCQALDTVIHKGKAGETYNIGGNNEVKNIDLVRMLCELMDELAPDLPVKPARNLITFVKDRLGHDRRYAIDASKIRTELGWQPQETVEGGLRKTIQWYLDHRDWWQPLLSKEYQEYYGKVYG</sequence>
<evidence type="ECO:0000313" key="10">
    <source>
        <dbReference type="EMBL" id="CCI04331.1"/>
    </source>
</evidence>
<evidence type="ECO:0000256" key="4">
    <source>
        <dbReference type="ARBA" id="ARBA00011990"/>
    </source>
</evidence>
<dbReference type="EMBL" id="CAIJ01000508">
    <property type="protein sequence ID" value="CCI04331.1"/>
    <property type="molecule type" value="Genomic_DNA"/>
</dbReference>
<dbReference type="GO" id="GO:0009225">
    <property type="term" value="P:nucleotide-sugar metabolic process"/>
    <property type="evidence" value="ECO:0007669"/>
    <property type="project" value="InterPro"/>
</dbReference>
<dbReference type="InterPro" id="IPR036291">
    <property type="entry name" value="NAD(P)-bd_dom_sf"/>
</dbReference>
<dbReference type="Proteomes" id="UP000003480">
    <property type="component" value="Unassembled WGS sequence"/>
</dbReference>
<dbReference type="GO" id="GO:0008460">
    <property type="term" value="F:dTDP-glucose 4,6-dehydratase activity"/>
    <property type="evidence" value="ECO:0007669"/>
    <property type="project" value="UniProtKB-EC"/>
</dbReference>
<dbReference type="NCBIfam" id="TIGR01181">
    <property type="entry name" value="dTDP_gluc_dehyt"/>
    <property type="match status" value="1"/>
</dbReference>
<dbReference type="PANTHER" id="PTHR43000">
    <property type="entry name" value="DTDP-D-GLUCOSE 4,6-DEHYDRATASE-RELATED"/>
    <property type="match status" value="1"/>
</dbReference>
<dbReference type="Gene3D" id="3.40.50.720">
    <property type="entry name" value="NAD(P)-binding Rossmann-like Domain"/>
    <property type="match status" value="1"/>
</dbReference>
<dbReference type="CDD" id="cd05246">
    <property type="entry name" value="dTDP_GD_SDR_e"/>
    <property type="match status" value="1"/>
</dbReference>
<dbReference type="InterPro" id="IPR005888">
    <property type="entry name" value="dTDP_Gluc_deHydtase"/>
</dbReference>
<organism evidence="10 11">
    <name type="scientific">Microcystis aeruginosa PCC 9443</name>
    <dbReference type="NCBI Taxonomy" id="1160281"/>
    <lineage>
        <taxon>Bacteria</taxon>
        <taxon>Bacillati</taxon>
        <taxon>Cyanobacteriota</taxon>
        <taxon>Cyanophyceae</taxon>
        <taxon>Oscillatoriophycideae</taxon>
        <taxon>Chroococcales</taxon>
        <taxon>Microcystaceae</taxon>
        <taxon>Microcystis</taxon>
    </lineage>
</organism>
<evidence type="ECO:0000259" key="9">
    <source>
        <dbReference type="Pfam" id="PF16363"/>
    </source>
</evidence>
<dbReference type="AlphaFoldDB" id="I4G8S0"/>
<gene>
    <name evidence="10" type="primary">rfbB</name>
    <name evidence="10" type="ORF">MICAC_5560012</name>
</gene>
<dbReference type="InterPro" id="IPR016040">
    <property type="entry name" value="NAD(P)-bd_dom"/>
</dbReference>
<dbReference type="SUPFAM" id="SSF51735">
    <property type="entry name" value="NAD(P)-binding Rossmann-fold domains"/>
    <property type="match status" value="1"/>
</dbReference>
<dbReference type="EC" id="4.2.1.46" evidence="4 8"/>
<evidence type="ECO:0000256" key="2">
    <source>
        <dbReference type="ARBA" id="ARBA00001911"/>
    </source>
</evidence>
<evidence type="ECO:0000313" key="11">
    <source>
        <dbReference type="Proteomes" id="UP000003480"/>
    </source>
</evidence>